<keyword evidence="3" id="KW-0233">DNA recombination</keyword>
<evidence type="ECO:0000256" key="3">
    <source>
        <dbReference type="ARBA" id="ARBA00023172"/>
    </source>
</evidence>
<reference evidence="5 6" key="1">
    <citation type="submission" date="2020-04" db="EMBL/GenBank/DDBJ databases">
        <title>MicrobeNet Type strains.</title>
        <authorList>
            <person name="Nicholson A.C."/>
        </authorList>
    </citation>
    <scope>NUCLEOTIDE SEQUENCE [LARGE SCALE GENOMIC DNA]</scope>
    <source>
        <strain evidence="5 6">ATCC BAA-788</strain>
    </source>
</reference>
<dbReference type="Proteomes" id="UP000581206">
    <property type="component" value="Unassembled WGS sequence"/>
</dbReference>
<dbReference type="CDD" id="cd03768">
    <property type="entry name" value="SR_ResInv"/>
    <property type="match status" value="1"/>
</dbReference>
<dbReference type="EMBL" id="JAAXOX010000002">
    <property type="protein sequence ID" value="NKY22242.1"/>
    <property type="molecule type" value="Genomic_DNA"/>
</dbReference>
<protein>
    <submittedName>
        <fullName evidence="5">Recombinase family protein</fullName>
    </submittedName>
</protein>
<dbReference type="InterPro" id="IPR006120">
    <property type="entry name" value="Resolvase_HTH_dom"/>
</dbReference>
<evidence type="ECO:0000313" key="5">
    <source>
        <dbReference type="EMBL" id="NKY22242.1"/>
    </source>
</evidence>
<dbReference type="SUPFAM" id="SSF53041">
    <property type="entry name" value="Resolvase-like"/>
    <property type="match status" value="1"/>
</dbReference>
<evidence type="ECO:0000256" key="1">
    <source>
        <dbReference type="ARBA" id="ARBA00009913"/>
    </source>
</evidence>
<sequence length="180" mass="19409">MSTRDQDPQRQVDALETAGCDRIWVDHGVSGKAMSRPQWDELLAYARADDTIVMTELSRAGRTIRGLVVLADDLAQREIYLRSLTQGIDTGAGATGKLLVGLFAALAEIEREVLVERTLSGLAAARARGRVGGRPVVVDAERLAAARQLIDAGQSVVSVARTLGVGRSSLYRAIERERAL</sequence>
<dbReference type="InterPro" id="IPR006119">
    <property type="entry name" value="Resolv_N"/>
</dbReference>
<evidence type="ECO:0000256" key="2">
    <source>
        <dbReference type="ARBA" id="ARBA00023125"/>
    </source>
</evidence>
<evidence type="ECO:0000259" key="4">
    <source>
        <dbReference type="PROSITE" id="PS51736"/>
    </source>
</evidence>
<keyword evidence="2" id="KW-0238">DNA-binding</keyword>
<dbReference type="PROSITE" id="PS51736">
    <property type="entry name" value="RECOMBINASES_3"/>
    <property type="match status" value="1"/>
</dbReference>
<dbReference type="Gene3D" id="3.40.50.1390">
    <property type="entry name" value="Resolvase, N-terminal catalytic domain"/>
    <property type="match status" value="1"/>
</dbReference>
<proteinExistence type="inferred from homology"/>
<dbReference type="Pfam" id="PF00239">
    <property type="entry name" value="Resolvase"/>
    <property type="match status" value="1"/>
</dbReference>
<gene>
    <name evidence="5" type="ORF">HGA03_06135</name>
</gene>
<dbReference type="PANTHER" id="PTHR30461:SF2">
    <property type="entry name" value="SERINE RECOMBINASE PINE-RELATED"/>
    <property type="match status" value="1"/>
</dbReference>
<name>A0A7X6KTX9_9CELL</name>
<dbReference type="GO" id="GO:0000150">
    <property type="term" value="F:DNA strand exchange activity"/>
    <property type="evidence" value="ECO:0007669"/>
    <property type="project" value="InterPro"/>
</dbReference>
<dbReference type="Gene3D" id="1.10.10.60">
    <property type="entry name" value="Homeodomain-like"/>
    <property type="match status" value="1"/>
</dbReference>
<dbReference type="SMART" id="SM00857">
    <property type="entry name" value="Resolvase"/>
    <property type="match status" value="1"/>
</dbReference>
<dbReference type="InterPro" id="IPR036162">
    <property type="entry name" value="Resolvase-like_N_sf"/>
</dbReference>
<comment type="caution">
    <text evidence="5">The sequence shown here is derived from an EMBL/GenBank/DDBJ whole genome shotgun (WGS) entry which is preliminary data.</text>
</comment>
<dbReference type="InterPro" id="IPR009057">
    <property type="entry name" value="Homeodomain-like_sf"/>
</dbReference>
<evidence type="ECO:0000313" key="6">
    <source>
        <dbReference type="Proteomes" id="UP000581206"/>
    </source>
</evidence>
<accession>A0A7X6KTX9</accession>
<dbReference type="PANTHER" id="PTHR30461">
    <property type="entry name" value="DNA-INVERTASE FROM LAMBDOID PROPHAGE"/>
    <property type="match status" value="1"/>
</dbReference>
<organism evidence="5 6">
    <name type="scientific">Cellulomonas denverensis</name>
    <dbReference type="NCBI Taxonomy" id="264297"/>
    <lineage>
        <taxon>Bacteria</taxon>
        <taxon>Bacillati</taxon>
        <taxon>Actinomycetota</taxon>
        <taxon>Actinomycetes</taxon>
        <taxon>Micrococcales</taxon>
        <taxon>Cellulomonadaceae</taxon>
        <taxon>Cellulomonas</taxon>
    </lineage>
</organism>
<dbReference type="SUPFAM" id="SSF46689">
    <property type="entry name" value="Homeodomain-like"/>
    <property type="match status" value="1"/>
</dbReference>
<dbReference type="Pfam" id="PF02796">
    <property type="entry name" value="HTH_7"/>
    <property type="match status" value="1"/>
</dbReference>
<dbReference type="CDD" id="cd00569">
    <property type="entry name" value="HTH_Hin_like"/>
    <property type="match status" value="1"/>
</dbReference>
<keyword evidence="6" id="KW-1185">Reference proteome</keyword>
<dbReference type="AlphaFoldDB" id="A0A7X6KTX9"/>
<dbReference type="InterPro" id="IPR050639">
    <property type="entry name" value="SSR_resolvase"/>
</dbReference>
<feature type="domain" description="Resolvase/invertase-type recombinase catalytic" evidence="4">
    <location>
        <begin position="1"/>
        <end position="129"/>
    </location>
</feature>
<dbReference type="GO" id="GO:0003677">
    <property type="term" value="F:DNA binding"/>
    <property type="evidence" value="ECO:0007669"/>
    <property type="project" value="UniProtKB-KW"/>
</dbReference>
<comment type="similarity">
    <text evidence="1">Belongs to the site-specific recombinase resolvase family.</text>
</comment>